<dbReference type="FunCoup" id="A0A6N7EVF8">
    <property type="interactions" value="25"/>
</dbReference>
<dbReference type="AlphaFoldDB" id="A0A6N7EVF8"/>
<proteinExistence type="predicted"/>
<accession>A0A6N7EVF8</accession>
<sequence length="502" mass="56478">MQETSKISSIVSMFRKQDLLIRGVIITAIIFIMLLPTSLVMETLQERVSYRNEAVQSITSSWGDKQTLSGPLMLIPFYVNKEMVDIKEVVEKKEVINRVEVQKKITDKDGSIMTVPVIVDAPQIISETKAIKTPKMVEEKHYLILLPEDLNMDFIIDDEVRQYGIFPALVYQSNAKIHGQFVLPKLADEIKGFDRFVIDEIELVVGLSDTSAIKQISNLQVNEASLKFEPGSNMEQVVKTGFHTKLGEIKPFNTLTFSFDLQFNGSRSLSFLPWGRNTTVNMQSKWPHPSFTGDTLPKTRNIGDSGFSASWNIPSLARSYNQVILLGETDNTSNELATKKTTQLSQLSSFYAGVDLFEPVVTYNMVYRAIKYSILFISLTFLTCFVVERTIKRPIHYIQYMITGVAVSLFYLCLLSLSEHLSFSLSYLISAGVIVSMITLYIGAVIRDKKKAGILFSVLSVLYASLYSILNMEDFALLLGTTLLVLVTAVLMLVTKRINPIQ</sequence>
<evidence type="ECO:0000313" key="2">
    <source>
        <dbReference type="EMBL" id="MPV85520.1"/>
    </source>
</evidence>
<feature type="transmembrane region" description="Helical" evidence="1">
    <location>
        <begin position="476"/>
        <end position="494"/>
    </location>
</feature>
<keyword evidence="3" id="KW-1185">Reference proteome</keyword>
<dbReference type="RefSeq" id="WP_152808857.1">
    <property type="nucleotide sequence ID" value="NZ_WHNW01000002.1"/>
</dbReference>
<feature type="transmembrane region" description="Helical" evidence="1">
    <location>
        <begin position="20"/>
        <end position="41"/>
    </location>
</feature>
<dbReference type="PIRSF" id="PIRSF004548">
    <property type="entry name" value="CreD"/>
    <property type="match status" value="1"/>
</dbReference>
<name>A0A6N7EVF8_9GAMM</name>
<feature type="transmembrane region" description="Helical" evidence="1">
    <location>
        <begin position="424"/>
        <end position="446"/>
    </location>
</feature>
<dbReference type="NCBIfam" id="NF008712">
    <property type="entry name" value="PRK11715.1-1"/>
    <property type="match status" value="1"/>
</dbReference>
<dbReference type="InterPro" id="IPR010364">
    <property type="entry name" value="Uncharacterised_IM_CreD"/>
</dbReference>
<organism evidence="2 3">
    <name type="scientific">Ostreibacterium oceani</name>
    <dbReference type="NCBI Taxonomy" id="2654998"/>
    <lineage>
        <taxon>Bacteria</taxon>
        <taxon>Pseudomonadati</taxon>
        <taxon>Pseudomonadota</taxon>
        <taxon>Gammaproteobacteria</taxon>
        <taxon>Cardiobacteriales</taxon>
        <taxon>Ostreibacteriaceae</taxon>
        <taxon>Ostreibacterium</taxon>
    </lineage>
</organism>
<dbReference type="InParanoid" id="A0A6N7EVF8"/>
<feature type="transmembrane region" description="Helical" evidence="1">
    <location>
        <begin position="453"/>
        <end position="470"/>
    </location>
</feature>
<keyword evidence="1" id="KW-1133">Transmembrane helix</keyword>
<feature type="transmembrane region" description="Helical" evidence="1">
    <location>
        <begin position="400"/>
        <end position="418"/>
    </location>
</feature>
<evidence type="ECO:0008006" key="4">
    <source>
        <dbReference type="Google" id="ProtNLM"/>
    </source>
</evidence>
<dbReference type="Proteomes" id="UP000471298">
    <property type="component" value="Unassembled WGS sequence"/>
</dbReference>
<dbReference type="EMBL" id="WHNW01000002">
    <property type="protein sequence ID" value="MPV85520.1"/>
    <property type="molecule type" value="Genomic_DNA"/>
</dbReference>
<protein>
    <recommendedName>
        <fullName evidence="4">Inner membrane protein</fullName>
    </recommendedName>
</protein>
<dbReference type="PANTHER" id="PTHR30092">
    <property type="entry name" value="INNER MEMBRANE PROTEIN CRED"/>
    <property type="match status" value="1"/>
</dbReference>
<keyword evidence="1" id="KW-0812">Transmembrane</keyword>
<dbReference type="Pfam" id="PF06123">
    <property type="entry name" value="CreD"/>
    <property type="match status" value="2"/>
</dbReference>
<reference evidence="2 3" key="1">
    <citation type="submission" date="2019-10" db="EMBL/GenBank/DDBJ databases">
        <title>Cardiobacteriales fam. a chemoheterotrophic member of the order Cardiobacteriales, and proposal of Cardiobacteriales fam. nov.</title>
        <authorList>
            <person name="Wang C."/>
        </authorList>
    </citation>
    <scope>NUCLEOTIDE SEQUENCE [LARGE SCALE GENOMIC DNA]</scope>
    <source>
        <strain evidence="2 3">ML27</strain>
    </source>
</reference>
<dbReference type="GO" id="GO:0005886">
    <property type="term" value="C:plasma membrane"/>
    <property type="evidence" value="ECO:0007669"/>
    <property type="project" value="TreeGrafter"/>
</dbReference>
<evidence type="ECO:0000256" key="1">
    <source>
        <dbReference type="SAM" id="Phobius"/>
    </source>
</evidence>
<gene>
    <name evidence="2" type="ORF">GCU85_02065</name>
</gene>
<feature type="transmembrane region" description="Helical" evidence="1">
    <location>
        <begin position="369"/>
        <end position="388"/>
    </location>
</feature>
<evidence type="ECO:0000313" key="3">
    <source>
        <dbReference type="Proteomes" id="UP000471298"/>
    </source>
</evidence>
<dbReference type="PANTHER" id="PTHR30092:SF0">
    <property type="entry name" value="INNER MEMBRANE PROTEIN CRED"/>
    <property type="match status" value="1"/>
</dbReference>
<keyword evidence="1" id="KW-0472">Membrane</keyword>
<comment type="caution">
    <text evidence="2">The sequence shown here is derived from an EMBL/GenBank/DDBJ whole genome shotgun (WGS) entry which is preliminary data.</text>
</comment>